<organism evidence="1">
    <name type="scientific">Rhizophagus irregularis (strain DAOM 181602 / DAOM 197198 / MUCL 43194)</name>
    <name type="common">Arbuscular mycorrhizal fungus</name>
    <name type="synonym">Glomus intraradices</name>
    <dbReference type="NCBI Taxonomy" id="747089"/>
    <lineage>
        <taxon>Eukaryota</taxon>
        <taxon>Fungi</taxon>
        <taxon>Fungi incertae sedis</taxon>
        <taxon>Mucoromycota</taxon>
        <taxon>Glomeromycotina</taxon>
        <taxon>Glomeromycetes</taxon>
        <taxon>Glomerales</taxon>
        <taxon>Glomeraceae</taxon>
        <taxon>Rhizophagus</taxon>
    </lineage>
</organism>
<protein>
    <submittedName>
        <fullName evidence="1">Uncharacterized protein</fullName>
    </submittedName>
</protein>
<accession>U9SWU4</accession>
<name>U9SWU4_RHIID</name>
<dbReference type="AlphaFoldDB" id="U9SWU4"/>
<sequence length="191" mass="22767">MSSQTNLFFEDKNLGLEQPDVNIETDTPSKQLFTKKNNDLYIKSYENSDDDFKYMTKNNREINTSNLYYPRSILNGNYIRCYNPLVAKDWCKPCQTDILSGNSEVDELIQIMRFETIVNFYLITKLTCYVLESRDPQTIIRNSQERYERLAKANPNSYMMVIMWSNDGDLFNYIKKTSNDEKFTWHKRLKY</sequence>
<dbReference type="HOGENOM" id="CLU_1422103_0_0_1"/>
<gene>
    <name evidence="1" type="ORF">GLOINDRAFT_88448</name>
</gene>
<reference evidence="1" key="1">
    <citation type="submission" date="2013-07" db="EMBL/GenBank/DDBJ databases">
        <title>The genome of an arbuscular mycorrhizal fungus provides insights into the evolution of the oldest plant symbiosis.</title>
        <authorList>
            <consortium name="DOE Joint Genome Institute"/>
            <person name="Tisserant E."/>
            <person name="Malbreil M."/>
            <person name="Kuo A."/>
            <person name="Kohler A."/>
            <person name="Symeonidi A."/>
            <person name="Balestrini R."/>
            <person name="Charron P."/>
            <person name="Duensing N."/>
            <person name="Frei-dit-Frey N."/>
            <person name="Gianinazzi-Pearson V."/>
            <person name="Gilbert B."/>
            <person name="Handa Y."/>
            <person name="Hijri M."/>
            <person name="Kaul R."/>
            <person name="Kawaguchi M."/>
            <person name="Krajinski F."/>
            <person name="Lammers P."/>
            <person name="Lapierre D."/>
            <person name="Masclaux F.G."/>
            <person name="Murat C."/>
            <person name="Morin E."/>
            <person name="Ndikumana S."/>
            <person name="Pagni M."/>
            <person name="Petitpierre D."/>
            <person name="Requena N."/>
            <person name="Rosikiewicz P."/>
            <person name="Riley R."/>
            <person name="Saito K."/>
            <person name="San Clemente H."/>
            <person name="Shapiro H."/>
            <person name="van Tuinen D."/>
            <person name="Becard G."/>
            <person name="Bonfante P."/>
            <person name="Paszkowski U."/>
            <person name="Shachar-Hill Y."/>
            <person name="Young J.P."/>
            <person name="Sanders I.R."/>
            <person name="Henrissat B."/>
            <person name="Rensing S.A."/>
            <person name="Grigoriev I.V."/>
            <person name="Corradi N."/>
            <person name="Roux C."/>
            <person name="Martin F."/>
        </authorList>
    </citation>
    <scope>NUCLEOTIDE SEQUENCE</scope>
    <source>
        <strain evidence="1">DAOM 197198</strain>
    </source>
</reference>
<dbReference type="VEuPathDB" id="FungiDB:RhiirFUN_010813"/>
<dbReference type="EMBL" id="KI298725">
    <property type="protein sequence ID" value="ERZ98487.1"/>
    <property type="molecule type" value="Genomic_DNA"/>
</dbReference>
<evidence type="ECO:0000313" key="1">
    <source>
        <dbReference type="EMBL" id="ERZ98487.1"/>
    </source>
</evidence>
<proteinExistence type="predicted"/>